<sequence length="480" mass="54447">MDLNHHISRSFDSRKPNITRSTVFNATYEQADISSMKSCPKQPALNINRNPIAVRSSHTFASTVFTPAPKKFPRVNIHRPSDHSTAYFYGAEPTDYYRKSKTSAYEPNFQPDYKYQPTWIIDTEDFLPVTEDSQERVYTQGNEIYKSPRPDGIYPIPTHNLTRTENSRSSLCVTPQPKKSKDIDKSLSPLRKPQYEKNTDKHEDNQRSTTPQPSNKTQSNRVHFSMDKELHSINNYEIQDNYKRYISPQPSKKLISPNTSPLEKKDPQYDPSDFMMREDKRCITPQPNKNSSSSINYSPSPIKPSLNMCLNVTGLKSEDSEISLRQICKGFHVVSLSTDMSKITGKKNGIAQIVVKPGQEDLSKLRCGLMEKGYKVSENVVSNGKKGKHPEMVNKNFMNTLTGGRSKSPINRHHTASEDFLSPISKKCGSRKNEPLKVSNVMKAYNHTKPKINQSLLTPVCKSAQGYMRGTASSLLRSKK</sequence>
<dbReference type="AlphaFoldDB" id="A0A1R2AMA1"/>
<evidence type="ECO:0000256" key="1">
    <source>
        <dbReference type="SAM" id="MobiDB-lite"/>
    </source>
</evidence>
<gene>
    <name evidence="2" type="ORF">SteCoe_37832</name>
</gene>
<accession>A0A1R2AMA1</accession>
<comment type="caution">
    <text evidence="2">The sequence shown here is derived from an EMBL/GenBank/DDBJ whole genome shotgun (WGS) entry which is preliminary data.</text>
</comment>
<reference evidence="2 3" key="1">
    <citation type="submission" date="2016-11" db="EMBL/GenBank/DDBJ databases">
        <title>The macronuclear genome of Stentor coeruleus: a giant cell with tiny introns.</title>
        <authorList>
            <person name="Slabodnick M."/>
            <person name="Ruby J.G."/>
            <person name="Reiff S.B."/>
            <person name="Swart E.C."/>
            <person name="Gosai S."/>
            <person name="Prabakaran S."/>
            <person name="Witkowska E."/>
            <person name="Larue G.E."/>
            <person name="Fisher S."/>
            <person name="Freeman R.M."/>
            <person name="Gunawardena J."/>
            <person name="Chu W."/>
            <person name="Stover N.A."/>
            <person name="Gregory B.D."/>
            <person name="Nowacki M."/>
            <person name="Derisi J."/>
            <person name="Roy S.W."/>
            <person name="Marshall W.F."/>
            <person name="Sood P."/>
        </authorList>
    </citation>
    <scope>NUCLEOTIDE SEQUENCE [LARGE SCALE GENOMIC DNA]</scope>
    <source>
        <strain evidence="2">WM001</strain>
    </source>
</reference>
<feature type="compositionally biased region" description="Basic and acidic residues" evidence="1">
    <location>
        <begin position="193"/>
        <end position="206"/>
    </location>
</feature>
<keyword evidence="3" id="KW-1185">Reference proteome</keyword>
<dbReference type="Proteomes" id="UP000187209">
    <property type="component" value="Unassembled WGS sequence"/>
</dbReference>
<feature type="region of interest" description="Disordered" evidence="1">
    <location>
        <begin position="141"/>
        <end position="221"/>
    </location>
</feature>
<proteinExistence type="predicted"/>
<evidence type="ECO:0000313" key="2">
    <source>
        <dbReference type="EMBL" id="OMJ65658.1"/>
    </source>
</evidence>
<feature type="compositionally biased region" description="Polar residues" evidence="1">
    <location>
        <begin position="159"/>
        <end position="173"/>
    </location>
</feature>
<evidence type="ECO:0000313" key="3">
    <source>
        <dbReference type="Proteomes" id="UP000187209"/>
    </source>
</evidence>
<feature type="compositionally biased region" description="Polar residues" evidence="1">
    <location>
        <begin position="207"/>
        <end position="221"/>
    </location>
</feature>
<name>A0A1R2AMA1_9CILI</name>
<feature type="region of interest" description="Disordered" evidence="1">
    <location>
        <begin position="247"/>
        <end position="273"/>
    </location>
</feature>
<protein>
    <submittedName>
        <fullName evidence="2">Uncharacterized protein</fullName>
    </submittedName>
</protein>
<organism evidence="2 3">
    <name type="scientific">Stentor coeruleus</name>
    <dbReference type="NCBI Taxonomy" id="5963"/>
    <lineage>
        <taxon>Eukaryota</taxon>
        <taxon>Sar</taxon>
        <taxon>Alveolata</taxon>
        <taxon>Ciliophora</taxon>
        <taxon>Postciliodesmatophora</taxon>
        <taxon>Heterotrichea</taxon>
        <taxon>Heterotrichida</taxon>
        <taxon>Stentoridae</taxon>
        <taxon>Stentor</taxon>
    </lineage>
</organism>
<dbReference type="EMBL" id="MPUH01002009">
    <property type="protein sequence ID" value="OMJ65658.1"/>
    <property type="molecule type" value="Genomic_DNA"/>
</dbReference>